<reference evidence="1 2" key="1">
    <citation type="submission" date="2014-09" db="EMBL/GenBank/DDBJ databases">
        <title>Draft genome sequence of Streptomyces natalensis ATCC 27448, producer of the antifungal pimaricin.</title>
        <authorList>
            <person name="Mendes M.V."/>
            <person name="Beites T."/>
            <person name="Pires S."/>
            <person name="Santos C.L."/>
            <person name="Moradas-Ferreira P."/>
        </authorList>
    </citation>
    <scope>NUCLEOTIDE SEQUENCE [LARGE SCALE GENOMIC DNA]</scope>
    <source>
        <strain evidence="1 2">ATCC 27448</strain>
    </source>
</reference>
<evidence type="ECO:0008006" key="3">
    <source>
        <dbReference type="Google" id="ProtNLM"/>
    </source>
</evidence>
<dbReference type="Gene3D" id="3.90.1140.10">
    <property type="entry name" value="Cyclic phosphodiesterase"/>
    <property type="match status" value="1"/>
</dbReference>
<proteinExistence type="predicted"/>
<comment type="caution">
    <text evidence="1">The sequence shown here is derived from an EMBL/GenBank/DDBJ whole genome shotgun (WGS) entry which is preliminary data.</text>
</comment>
<sequence>METFFSDAKLWRDGPYPHFLVLLREHPAYQAYARAHRDLLEQHPLGVIPGEWLHATIQGIHHRVSAGQLDELKAAARDELREMEPFSVQIGPVWPGVTAVTAAVYPEDGMTELNRRVRRAAARIPGIAMRPAESRFWAHSTLAYAREEFDDRRLNRALRALRPARVDITIDRVHLVNLHQDPAAGYYTWGVLEEFRLGA</sequence>
<dbReference type="RefSeq" id="WP_030068256.1">
    <property type="nucleotide sequence ID" value="NZ_JRKI01000018.1"/>
</dbReference>
<dbReference type="PATRIC" id="fig|1240678.4.peg.2679"/>
<evidence type="ECO:0000313" key="2">
    <source>
        <dbReference type="Proteomes" id="UP000032458"/>
    </source>
</evidence>
<dbReference type="AlphaFoldDB" id="A0A0D7CPP4"/>
<evidence type="ECO:0000313" key="1">
    <source>
        <dbReference type="EMBL" id="KIZ17377.1"/>
    </source>
</evidence>
<dbReference type="InterPro" id="IPR009097">
    <property type="entry name" value="Cyclic_Pdiesterase"/>
</dbReference>
<dbReference type="Proteomes" id="UP000032458">
    <property type="component" value="Unassembled WGS sequence"/>
</dbReference>
<dbReference type="EMBL" id="JRKI01000018">
    <property type="protein sequence ID" value="KIZ17377.1"/>
    <property type="molecule type" value="Genomic_DNA"/>
</dbReference>
<accession>A0A0D7CPP4</accession>
<gene>
    <name evidence="1" type="ORF">SNA_12745</name>
</gene>
<dbReference type="Pfam" id="PF13563">
    <property type="entry name" value="2_5_RNA_ligase2"/>
    <property type="match status" value="1"/>
</dbReference>
<name>A0A0D7CPP4_9ACTN</name>
<keyword evidence="2" id="KW-1185">Reference proteome</keyword>
<organism evidence="1 2">
    <name type="scientific">Streptomyces natalensis ATCC 27448</name>
    <dbReference type="NCBI Taxonomy" id="1240678"/>
    <lineage>
        <taxon>Bacteria</taxon>
        <taxon>Bacillati</taxon>
        <taxon>Actinomycetota</taxon>
        <taxon>Actinomycetes</taxon>
        <taxon>Kitasatosporales</taxon>
        <taxon>Streptomycetaceae</taxon>
        <taxon>Streptomyces</taxon>
    </lineage>
</organism>
<protein>
    <recommendedName>
        <fullName evidence="3">2'-5' RNA ligase</fullName>
    </recommendedName>
</protein>
<dbReference type="SUPFAM" id="SSF55144">
    <property type="entry name" value="LigT-like"/>
    <property type="match status" value="1"/>
</dbReference>